<dbReference type="EMBL" id="CAJVQC010096243">
    <property type="protein sequence ID" value="CAG8828868.1"/>
    <property type="molecule type" value="Genomic_DNA"/>
</dbReference>
<evidence type="ECO:0000313" key="2">
    <source>
        <dbReference type="Proteomes" id="UP000789920"/>
    </source>
</evidence>
<feature type="non-terminal residue" evidence="1">
    <location>
        <position position="1"/>
    </location>
</feature>
<feature type="non-terminal residue" evidence="1">
    <location>
        <position position="73"/>
    </location>
</feature>
<reference evidence="1" key="1">
    <citation type="submission" date="2021-06" db="EMBL/GenBank/DDBJ databases">
        <authorList>
            <person name="Kallberg Y."/>
            <person name="Tangrot J."/>
            <person name="Rosling A."/>
        </authorList>
    </citation>
    <scope>NUCLEOTIDE SEQUENCE</scope>
    <source>
        <strain evidence="1">MA461A</strain>
    </source>
</reference>
<gene>
    <name evidence="1" type="ORF">RPERSI_LOCUS27355</name>
</gene>
<accession>A0ACA9S617</accession>
<protein>
    <submittedName>
        <fullName evidence="1">12374_t:CDS:1</fullName>
    </submittedName>
</protein>
<keyword evidence="2" id="KW-1185">Reference proteome</keyword>
<sequence length="73" mass="8663">RPPRETSDIYPSINEMKPLLKDQFKMFPGIGYSALRIMKWTVGNVIWCRQNVPIHKRRIMLTRLTQAITNYDN</sequence>
<comment type="caution">
    <text evidence="1">The sequence shown here is derived from an EMBL/GenBank/DDBJ whole genome shotgun (WGS) entry which is preliminary data.</text>
</comment>
<evidence type="ECO:0000313" key="1">
    <source>
        <dbReference type="EMBL" id="CAG8828868.1"/>
    </source>
</evidence>
<organism evidence="1 2">
    <name type="scientific">Racocetra persica</name>
    <dbReference type="NCBI Taxonomy" id="160502"/>
    <lineage>
        <taxon>Eukaryota</taxon>
        <taxon>Fungi</taxon>
        <taxon>Fungi incertae sedis</taxon>
        <taxon>Mucoromycota</taxon>
        <taxon>Glomeromycotina</taxon>
        <taxon>Glomeromycetes</taxon>
        <taxon>Diversisporales</taxon>
        <taxon>Gigasporaceae</taxon>
        <taxon>Racocetra</taxon>
    </lineage>
</organism>
<dbReference type="Proteomes" id="UP000789920">
    <property type="component" value="Unassembled WGS sequence"/>
</dbReference>
<proteinExistence type="predicted"/>
<name>A0ACA9S617_9GLOM</name>